<protein>
    <submittedName>
        <fullName evidence="1">Uncharacterized protein</fullName>
    </submittedName>
</protein>
<comment type="caution">
    <text evidence="1">The sequence shown here is derived from an EMBL/GenBank/DDBJ whole genome shotgun (WGS) entry which is preliminary data.</text>
</comment>
<dbReference type="Proteomes" id="UP001070352">
    <property type="component" value="Unassembled WGS sequence"/>
</dbReference>
<accession>A0A9Q4HC77</accession>
<name>A0A9Q4HC77_BACSC</name>
<dbReference type="Gene3D" id="6.20.20.10">
    <property type="match status" value="1"/>
</dbReference>
<gene>
    <name evidence="1" type="ORF">MOC45_03010</name>
</gene>
<dbReference type="SUPFAM" id="SSF57938">
    <property type="entry name" value="DnaJ/Hsp40 cysteine-rich domain"/>
    <property type="match status" value="1"/>
</dbReference>
<dbReference type="EMBL" id="JALANJ010000003">
    <property type="protein sequence ID" value="MCY8119582.1"/>
    <property type="molecule type" value="Genomic_DNA"/>
</dbReference>
<organism evidence="1 2">
    <name type="scientific">Bacillus spizizenii</name>
    <name type="common">Bacillus subtilis subsp. spizizenii</name>
    <dbReference type="NCBI Taxonomy" id="96241"/>
    <lineage>
        <taxon>Bacteria</taxon>
        <taxon>Bacillati</taxon>
        <taxon>Bacillota</taxon>
        <taxon>Bacilli</taxon>
        <taxon>Bacillales</taxon>
        <taxon>Bacillaceae</taxon>
        <taxon>Bacillus</taxon>
    </lineage>
</organism>
<dbReference type="AlphaFoldDB" id="A0A9Q4HC77"/>
<reference evidence="1" key="1">
    <citation type="submission" date="2022-02" db="EMBL/GenBank/DDBJ databases">
        <title>Crop Bioprotection Bacillus Genome Sequencing.</title>
        <authorList>
            <person name="Dunlap C."/>
        </authorList>
    </citation>
    <scope>NUCLEOTIDE SEQUENCE</scope>
    <source>
        <strain evidence="1">M18B4</strain>
    </source>
</reference>
<evidence type="ECO:0000313" key="1">
    <source>
        <dbReference type="EMBL" id="MCY8119582.1"/>
    </source>
</evidence>
<sequence>MVLTNNLMEQSMEEAIKILNKSKLIREASVDSSLYVEREQYLKELLGEEGYISFHPNVEKDLTVDFLKHLQPLVSQKHFIYMSEHRYEERKAYNDYMVASKLADHVTNEHLLNNTIPGKVSSFIQRRDIKGLSSPKLSKLLVKVFGETSDVVKWFTNKCPKKLDKGVIKDYKIHLSILPHHIAGMSYYAPYNWGGEKWITGWNNTSCMDTSRNGSGDCINQLPPNLMDSTLAVAYLTTAENDDLFSPRYEARLLVRVTKVTDNNYLLVGFRPFFTNNTTKNYLIEGLKAKFDNFIQCDDLRSEYSDLYGSYMSSFSMYTEVGWSHPGIKVSCDDCDGEGTDWNDDECSTCEGTGHVLSDDDPFYPYVDDPEFLEFFEDRVEISLPKEYLIAKGYMEAPQKEVSPSTASLAC</sequence>
<evidence type="ECO:0000313" key="2">
    <source>
        <dbReference type="Proteomes" id="UP001070352"/>
    </source>
</evidence>
<dbReference type="InterPro" id="IPR036410">
    <property type="entry name" value="HSP_DnaJ_Cys-rich_dom_sf"/>
</dbReference>
<proteinExistence type="predicted"/>